<keyword evidence="2" id="KW-1185">Reference proteome</keyword>
<gene>
    <name evidence="1" type="ORF">SUZIE_184050</name>
</gene>
<proteinExistence type="predicted"/>
<evidence type="ECO:0000313" key="1">
    <source>
        <dbReference type="EMBL" id="MBZ3885659.1"/>
    </source>
</evidence>
<evidence type="ECO:0000313" key="2">
    <source>
        <dbReference type="Proteomes" id="UP001166674"/>
    </source>
</evidence>
<sequence length="106" mass="11425">MPLETSAVQWEDLVEKQKARVLEQTQHHTSGSRFCIRSMTQTFPYLCSLGSPPRPEAEVNPELGGGSRRGPVSSLLLGRREAAAAAAVPTGGGRAAVCKWVPWPGR</sequence>
<dbReference type="AlphaFoldDB" id="A0AA41T6W7"/>
<organism evidence="1 2">
    <name type="scientific">Sciurus carolinensis</name>
    <name type="common">Eastern gray squirrel</name>
    <dbReference type="NCBI Taxonomy" id="30640"/>
    <lineage>
        <taxon>Eukaryota</taxon>
        <taxon>Metazoa</taxon>
        <taxon>Chordata</taxon>
        <taxon>Craniata</taxon>
        <taxon>Vertebrata</taxon>
        <taxon>Euteleostomi</taxon>
        <taxon>Mammalia</taxon>
        <taxon>Eutheria</taxon>
        <taxon>Euarchontoglires</taxon>
        <taxon>Glires</taxon>
        <taxon>Rodentia</taxon>
        <taxon>Sciuromorpha</taxon>
        <taxon>Sciuridae</taxon>
        <taxon>Sciurinae</taxon>
        <taxon>Sciurini</taxon>
        <taxon>Sciurus</taxon>
    </lineage>
</organism>
<dbReference type="EMBL" id="JAATJV010401790">
    <property type="protein sequence ID" value="MBZ3885659.1"/>
    <property type="molecule type" value="Genomic_DNA"/>
</dbReference>
<name>A0AA41T6W7_SCICA</name>
<protein>
    <submittedName>
        <fullName evidence="1">Uncharacterized protein</fullName>
    </submittedName>
</protein>
<dbReference type="Proteomes" id="UP001166674">
    <property type="component" value="Unassembled WGS sequence"/>
</dbReference>
<reference evidence="1" key="1">
    <citation type="submission" date="2020-03" db="EMBL/GenBank/DDBJ databases">
        <title>Studies in the Genomics of Life Span.</title>
        <authorList>
            <person name="Glass D."/>
        </authorList>
    </citation>
    <scope>NUCLEOTIDE SEQUENCE</scope>
    <source>
        <strain evidence="1">SUZIE</strain>
        <tissue evidence="1">Muscle</tissue>
    </source>
</reference>
<comment type="caution">
    <text evidence="1">The sequence shown here is derived from an EMBL/GenBank/DDBJ whole genome shotgun (WGS) entry which is preliminary data.</text>
</comment>
<accession>A0AA41T6W7</accession>